<sequence>MKIFNLSVNSDENIVTWFHVAKGNQFRNLRIVGRSVFRLLDLPEITESIDVEIATSSSKDIKGFALQKLTKNRYLRLKFVSFHGRYHGLSEEIQQISLQNRPIGSVIDYCVLDFFRNKVYPNFARIETDLKAKRTKIDEKDAIKIPMKNNDAELVVFLIPDQYDKEMGSMWILRMMVTEKKQDN</sequence>
<keyword evidence="1" id="KW-1185">Reference proteome</keyword>
<proteinExistence type="predicted"/>
<dbReference type="Proteomes" id="UP000095282">
    <property type="component" value="Unplaced"/>
</dbReference>
<dbReference type="AlphaFoldDB" id="A0A1I7UGB2"/>
<name>A0A1I7UGB2_9PELO</name>
<organism evidence="1 2">
    <name type="scientific">Caenorhabditis tropicalis</name>
    <dbReference type="NCBI Taxonomy" id="1561998"/>
    <lineage>
        <taxon>Eukaryota</taxon>
        <taxon>Metazoa</taxon>
        <taxon>Ecdysozoa</taxon>
        <taxon>Nematoda</taxon>
        <taxon>Chromadorea</taxon>
        <taxon>Rhabditida</taxon>
        <taxon>Rhabditina</taxon>
        <taxon>Rhabditomorpha</taxon>
        <taxon>Rhabditoidea</taxon>
        <taxon>Rhabditidae</taxon>
        <taxon>Peloderinae</taxon>
        <taxon>Caenorhabditis</taxon>
    </lineage>
</organism>
<evidence type="ECO:0000313" key="1">
    <source>
        <dbReference type="Proteomes" id="UP000095282"/>
    </source>
</evidence>
<dbReference type="WBParaSite" id="Csp11.Scaffold629.g9036.t1">
    <property type="protein sequence ID" value="Csp11.Scaffold629.g9036.t1"/>
    <property type="gene ID" value="Csp11.Scaffold629.g9036"/>
</dbReference>
<accession>A0A1I7UGB2</accession>
<dbReference type="eggNOG" id="ENOG502TK3Q">
    <property type="taxonomic scope" value="Eukaryota"/>
</dbReference>
<reference evidence="2" key="1">
    <citation type="submission" date="2016-11" db="UniProtKB">
        <authorList>
            <consortium name="WormBaseParasite"/>
        </authorList>
    </citation>
    <scope>IDENTIFICATION</scope>
</reference>
<protein>
    <submittedName>
        <fullName evidence="2">FTH domain-containing protein</fullName>
    </submittedName>
</protein>
<evidence type="ECO:0000313" key="2">
    <source>
        <dbReference type="WBParaSite" id="Csp11.Scaffold629.g9036.t1"/>
    </source>
</evidence>